<dbReference type="SUPFAM" id="SSF69065">
    <property type="entry name" value="RNase III domain-like"/>
    <property type="match status" value="1"/>
</dbReference>
<dbReference type="GO" id="GO:0005654">
    <property type="term" value="C:nucleoplasm"/>
    <property type="evidence" value="ECO:0007669"/>
    <property type="project" value="TreeGrafter"/>
</dbReference>
<dbReference type="AlphaFoldDB" id="A0AAE0K8B2"/>
<dbReference type="Gene3D" id="3.30.160.20">
    <property type="match status" value="1"/>
</dbReference>
<organism evidence="4 5">
    <name type="scientific">Lasiosphaeria ovina</name>
    <dbReference type="NCBI Taxonomy" id="92902"/>
    <lineage>
        <taxon>Eukaryota</taxon>
        <taxon>Fungi</taxon>
        <taxon>Dikarya</taxon>
        <taxon>Ascomycota</taxon>
        <taxon>Pezizomycotina</taxon>
        <taxon>Sordariomycetes</taxon>
        <taxon>Sordariomycetidae</taxon>
        <taxon>Sordariales</taxon>
        <taxon>Lasiosphaeriaceae</taxon>
        <taxon>Lasiosphaeria</taxon>
    </lineage>
</organism>
<name>A0AAE0K8B2_9PEZI</name>
<dbReference type="PROSITE" id="PS50142">
    <property type="entry name" value="RNASE_3_2"/>
    <property type="match status" value="1"/>
</dbReference>
<evidence type="ECO:0000313" key="5">
    <source>
        <dbReference type="Proteomes" id="UP001287356"/>
    </source>
</evidence>
<dbReference type="GO" id="GO:0006364">
    <property type="term" value="P:rRNA processing"/>
    <property type="evidence" value="ECO:0007669"/>
    <property type="project" value="TreeGrafter"/>
</dbReference>
<protein>
    <submittedName>
        <fullName evidence="4">Ribonuclease</fullName>
    </submittedName>
</protein>
<keyword evidence="1" id="KW-0694">RNA-binding</keyword>
<evidence type="ECO:0000259" key="3">
    <source>
        <dbReference type="PROSITE" id="PS50142"/>
    </source>
</evidence>
<dbReference type="PANTHER" id="PTHR11207:SF0">
    <property type="entry name" value="RIBONUCLEASE 3"/>
    <property type="match status" value="1"/>
</dbReference>
<dbReference type="Gene3D" id="1.10.1520.10">
    <property type="entry name" value="Ribonuclease III domain"/>
    <property type="match status" value="1"/>
</dbReference>
<dbReference type="Proteomes" id="UP001287356">
    <property type="component" value="Unassembled WGS sequence"/>
</dbReference>
<dbReference type="CDD" id="cd00593">
    <property type="entry name" value="RIBOc"/>
    <property type="match status" value="1"/>
</dbReference>
<comment type="caution">
    <text evidence="4">The sequence shown here is derived from an EMBL/GenBank/DDBJ whole genome shotgun (WGS) entry which is preliminary data.</text>
</comment>
<dbReference type="GO" id="GO:0006369">
    <property type="term" value="P:termination of RNA polymerase II transcription"/>
    <property type="evidence" value="ECO:0007669"/>
    <property type="project" value="TreeGrafter"/>
</dbReference>
<dbReference type="SUPFAM" id="SSF54768">
    <property type="entry name" value="dsRNA-binding domain-like"/>
    <property type="match status" value="1"/>
</dbReference>
<evidence type="ECO:0000256" key="2">
    <source>
        <dbReference type="SAM" id="MobiDB-lite"/>
    </source>
</evidence>
<feature type="domain" description="RNase III" evidence="3">
    <location>
        <begin position="206"/>
        <end position="324"/>
    </location>
</feature>
<dbReference type="GO" id="GO:0004525">
    <property type="term" value="F:ribonuclease III activity"/>
    <property type="evidence" value="ECO:0007669"/>
    <property type="project" value="InterPro"/>
</dbReference>
<dbReference type="PANTHER" id="PTHR11207">
    <property type="entry name" value="RIBONUCLEASE III"/>
    <property type="match status" value="1"/>
</dbReference>
<dbReference type="InterPro" id="IPR036389">
    <property type="entry name" value="RNase_III_sf"/>
</dbReference>
<dbReference type="SMART" id="SM00535">
    <property type="entry name" value="RIBOc"/>
    <property type="match status" value="1"/>
</dbReference>
<reference evidence="4" key="2">
    <citation type="submission" date="2023-06" db="EMBL/GenBank/DDBJ databases">
        <authorList>
            <consortium name="Lawrence Berkeley National Laboratory"/>
            <person name="Haridas S."/>
            <person name="Hensen N."/>
            <person name="Bonometti L."/>
            <person name="Westerberg I."/>
            <person name="Brannstrom I.O."/>
            <person name="Guillou S."/>
            <person name="Cros-Aarteil S."/>
            <person name="Calhoun S."/>
            <person name="Kuo A."/>
            <person name="Mondo S."/>
            <person name="Pangilinan J."/>
            <person name="Riley R."/>
            <person name="Labutti K."/>
            <person name="Andreopoulos B."/>
            <person name="Lipzen A."/>
            <person name="Chen C."/>
            <person name="Yanf M."/>
            <person name="Daum C."/>
            <person name="Ng V."/>
            <person name="Clum A."/>
            <person name="Steindorff A."/>
            <person name="Ohm R."/>
            <person name="Martin F."/>
            <person name="Silar P."/>
            <person name="Natvig D."/>
            <person name="Lalanne C."/>
            <person name="Gautier V."/>
            <person name="Ament-Velasquez S.L."/>
            <person name="Kruys A."/>
            <person name="Hutchinson M.I."/>
            <person name="Powell A.J."/>
            <person name="Barry K."/>
            <person name="Miller A.N."/>
            <person name="Grigoriev I.V."/>
            <person name="Debuchy R."/>
            <person name="Gladieux P."/>
            <person name="Thoren M.H."/>
            <person name="Johannesson H."/>
        </authorList>
    </citation>
    <scope>NUCLEOTIDE SEQUENCE</scope>
    <source>
        <strain evidence="4">CBS 958.72</strain>
    </source>
</reference>
<dbReference type="EMBL" id="JAULSN010000005">
    <property type="protein sequence ID" value="KAK3371387.1"/>
    <property type="molecule type" value="Genomic_DNA"/>
</dbReference>
<dbReference type="InterPro" id="IPR000999">
    <property type="entry name" value="RNase_III_dom"/>
</dbReference>
<proteinExistence type="predicted"/>
<gene>
    <name evidence="4" type="ORF">B0T24DRAFT_628855</name>
</gene>
<feature type="region of interest" description="Disordered" evidence="2">
    <location>
        <begin position="74"/>
        <end position="93"/>
    </location>
</feature>
<sequence>MQKWAGSELLRPANDLLHSSRTKDEILKFEFGERYGPHRHQIQIRPHCLNCIFPVILPPHSVSMAKRTRSEAVSGDLAISTNPSPKRARPDEAGGTDALSLLLENADGLLGCIRALKSEQLERAGKSFGTEDLKATTKETLSSLSRKLIPALKALGGQPTEEAKAEVEVDLNSSLQIPSHVAVTKWTVADLGNSCPPIPQILDPALERAALTHPGKVKHRTDPNYERLEWIGDAYLEVIATSLIYQTFPTLEPGKCAQYREMLIRNRTLSQFSRQYGLDKRANFPEEFDLEGRLSRTTASGAKREKAQGDIFESYVGALILSDPKDGIRRASAWLKALWGPILDRHIRQEEHRVPVTTKEAITYKTQLEAAIGTKGVKIEYRDLPSVGRKDRDTNLPLVTVGCVLNGWGETDKQLGFGSALGKKEAGQNAAKMALENKKLIKRYSEKKAAFTAARLAQVAAEGSLDQQTS</sequence>
<keyword evidence="5" id="KW-1185">Reference proteome</keyword>
<evidence type="ECO:0000256" key="1">
    <source>
        <dbReference type="ARBA" id="ARBA00022884"/>
    </source>
</evidence>
<evidence type="ECO:0000313" key="4">
    <source>
        <dbReference type="EMBL" id="KAK3371387.1"/>
    </source>
</evidence>
<dbReference type="GO" id="GO:0003723">
    <property type="term" value="F:RNA binding"/>
    <property type="evidence" value="ECO:0007669"/>
    <property type="project" value="UniProtKB-KW"/>
</dbReference>
<reference evidence="4" key="1">
    <citation type="journal article" date="2023" name="Mol. Phylogenet. Evol.">
        <title>Genome-scale phylogeny and comparative genomics of the fungal order Sordariales.</title>
        <authorList>
            <person name="Hensen N."/>
            <person name="Bonometti L."/>
            <person name="Westerberg I."/>
            <person name="Brannstrom I.O."/>
            <person name="Guillou S."/>
            <person name="Cros-Aarteil S."/>
            <person name="Calhoun S."/>
            <person name="Haridas S."/>
            <person name="Kuo A."/>
            <person name="Mondo S."/>
            <person name="Pangilinan J."/>
            <person name="Riley R."/>
            <person name="LaButti K."/>
            <person name="Andreopoulos B."/>
            <person name="Lipzen A."/>
            <person name="Chen C."/>
            <person name="Yan M."/>
            <person name="Daum C."/>
            <person name="Ng V."/>
            <person name="Clum A."/>
            <person name="Steindorff A."/>
            <person name="Ohm R.A."/>
            <person name="Martin F."/>
            <person name="Silar P."/>
            <person name="Natvig D.O."/>
            <person name="Lalanne C."/>
            <person name="Gautier V."/>
            <person name="Ament-Velasquez S.L."/>
            <person name="Kruys A."/>
            <person name="Hutchinson M.I."/>
            <person name="Powell A.J."/>
            <person name="Barry K."/>
            <person name="Miller A.N."/>
            <person name="Grigoriev I.V."/>
            <person name="Debuchy R."/>
            <person name="Gladieux P."/>
            <person name="Hiltunen Thoren M."/>
            <person name="Johannesson H."/>
        </authorList>
    </citation>
    <scope>NUCLEOTIDE SEQUENCE</scope>
    <source>
        <strain evidence="4">CBS 958.72</strain>
    </source>
</reference>
<dbReference type="GO" id="GO:0034475">
    <property type="term" value="P:U4 snRNA 3'-end processing"/>
    <property type="evidence" value="ECO:0007669"/>
    <property type="project" value="TreeGrafter"/>
</dbReference>
<dbReference type="Pfam" id="PF00636">
    <property type="entry name" value="Ribonuclease_3"/>
    <property type="match status" value="1"/>
</dbReference>
<accession>A0AAE0K8B2</accession>